<evidence type="ECO:0000256" key="1">
    <source>
        <dbReference type="SAM" id="Coils"/>
    </source>
</evidence>
<name>A0A6M4IWJ9_9BACT</name>
<keyword evidence="3" id="KW-0969">Cilium</keyword>
<proteinExistence type="predicted"/>
<gene>
    <name evidence="3" type="ORF">HKW67_21775</name>
</gene>
<dbReference type="AlphaFoldDB" id="A0A6M4IWJ9"/>
<evidence type="ECO:0000313" key="3">
    <source>
        <dbReference type="EMBL" id="QJR37967.1"/>
    </source>
</evidence>
<accession>A0A6M4IWJ9</accession>
<evidence type="ECO:0000313" key="4">
    <source>
        <dbReference type="Proteomes" id="UP000500938"/>
    </source>
</evidence>
<keyword evidence="3" id="KW-0282">Flagellum</keyword>
<dbReference type="Proteomes" id="UP000500938">
    <property type="component" value="Chromosome"/>
</dbReference>
<keyword evidence="4" id="KW-1185">Reference proteome</keyword>
<dbReference type="EMBL" id="CP053085">
    <property type="protein sequence ID" value="QJR37967.1"/>
    <property type="molecule type" value="Genomic_DNA"/>
</dbReference>
<organism evidence="3 4">
    <name type="scientific">Gemmatimonas groenlandica</name>
    <dbReference type="NCBI Taxonomy" id="2732249"/>
    <lineage>
        <taxon>Bacteria</taxon>
        <taxon>Pseudomonadati</taxon>
        <taxon>Gemmatimonadota</taxon>
        <taxon>Gemmatimonadia</taxon>
        <taxon>Gemmatimonadales</taxon>
        <taxon>Gemmatimonadaceae</taxon>
        <taxon>Gemmatimonas</taxon>
    </lineage>
</organism>
<keyword evidence="3" id="KW-0966">Cell projection</keyword>
<sequence>MERSARTSIADLMQEIPAVPAPPTVPTPPPVPFVVQTGTGQITGAPTEVYQAAQAQRRELRNQLERLESQRQDLRNELRSDGNVDNAVDRAGVESRIKELDGRISAVDQQLAKADAAVAQAAAIPGATTEPPRPARSGPPDEIIAIPIVFTLAVLMPLAIAYSRRIWKKGATVVAPIPKDVTDRLDAMGQAVESIAIEVERIGEGQRFLTRVMSDKGKSLGVGAAEPIPVPQVHGEQVAVPRYER</sequence>
<evidence type="ECO:0000256" key="2">
    <source>
        <dbReference type="SAM" id="Phobius"/>
    </source>
</evidence>
<dbReference type="KEGG" id="ggr:HKW67_21775"/>
<keyword evidence="1" id="KW-0175">Coiled coil</keyword>
<feature type="transmembrane region" description="Helical" evidence="2">
    <location>
        <begin position="143"/>
        <end position="162"/>
    </location>
</feature>
<keyword evidence="2" id="KW-0812">Transmembrane</keyword>
<keyword evidence="2" id="KW-1133">Transmembrane helix</keyword>
<keyword evidence="2" id="KW-0472">Membrane</keyword>
<reference evidence="3 4" key="1">
    <citation type="submission" date="2020-05" db="EMBL/GenBank/DDBJ databases">
        <title>Complete genome sequence of Gemmatimonas greenlandica TET16.</title>
        <authorList>
            <person name="Zeng Y."/>
        </authorList>
    </citation>
    <scope>NUCLEOTIDE SEQUENCE [LARGE SCALE GENOMIC DNA]</scope>
    <source>
        <strain evidence="3 4">TET16</strain>
    </source>
</reference>
<feature type="coiled-coil region" evidence="1">
    <location>
        <begin position="50"/>
        <end position="84"/>
    </location>
</feature>
<protein>
    <submittedName>
        <fullName evidence="3">Flagellar FliJ family protein</fullName>
    </submittedName>
</protein>
<dbReference type="RefSeq" id="WP_171227404.1">
    <property type="nucleotide sequence ID" value="NZ_CP053085.1"/>
</dbReference>